<keyword evidence="6" id="KW-0413">Isomerase</keyword>
<evidence type="ECO:0000256" key="6">
    <source>
        <dbReference type="ARBA" id="ARBA00023235"/>
    </source>
</evidence>
<dbReference type="Pfam" id="PF00408">
    <property type="entry name" value="PGM_PMM_IV"/>
    <property type="match status" value="1"/>
</dbReference>
<dbReference type="PANTHER" id="PTHR43771">
    <property type="entry name" value="PHOSPHOMANNOMUTASE"/>
    <property type="match status" value="1"/>
</dbReference>
<organism evidence="11">
    <name type="scientific">candidate division WOR-3 bacterium</name>
    <dbReference type="NCBI Taxonomy" id="2052148"/>
    <lineage>
        <taxon>Bacteria</taxon>
        <taxon>Bacteria division WOR-3</taxon>
    </lineage>
</organism>
<gene>
    <name evidence="11" type="ORF">ENX07_01670</name>
</gene>
<dbReference type="InterPro" id="IPR005843">
    <property type="entry name" value="A-D-PHexomutase_C"/>
</dbReference>
<dbReference type="InterPro" id="IPR036900">
    <property type="entry name" value="A-D-PHexomutase_C_sf"/>
</dbReference>
<evidence type="ECO:0000256" key="3">
    <source>
        <dbReference type="ARBA" id="ARBA00022553"/>
    </source>
</evidence>
<feature type="domain" description="Alpha-D-phosphohexomutase alpha/beta/alpha" evidence="9">
    <location>
        <begin position="153"/>
        <end position="250"/>
    </location>
</feature>
<dbReference type="AlphaFoldDB" id="A0A7C3UXY7"/>
<dbReference type="Pfam" id="PF02880">
    <property type="entry name" value="PGM_PMM_III"/>
    <property type="match status" value="1"/>
</dbReference>
<dbReference type="InterPro" id="IPR005846">
    <property type="entry name" value="A-D-PHexomutase_a/b/a-III"/>
</dbReference>
<dbReference type="EMBL" id="DTMQ01000011">
    <property type="protein sequence ID" value="HGE98766.1"/>
    <property type="molecule type" value="Genomic_DNA"/>
</dbReference>
<keyword evidence="5" id="KW-0460">Magnesium</keyword>
<evidence type="ECO:0000313" key="11">
    <source>
        <dbReference type="EMBL" id="HGE98766.1"/>
    </source>
</evidence>
<dbReference type="GO" id="GO:0016868">
    <property type="term" value="F:intramolecular phosphotransferase activity"/>
    <property type="evidence" value="ECO:0007669"/>
    <property type="project" value="InterPro"/>
</dbReference>
<evidence type="ECO:0000259" key="8">
    <source>
        <dbReference type="Pfam" id="PF02878"/>
    </source>
</evidence>
<dbReference type="SUPFAM" id="SSF53738">
    <property type="entry name" value="Phosphoglucomutase, first 3 domains"/>
    <property type="match status" value="3"/>
</dbReference>
<dbReference type="Gene3D" id="3.30.310.50">
    <property type="entry name" value="Alpha-D-phosphohexomutase, C-terminal domain"/>
    <property type="match status" value="1"/>
</dbReference>
<feature type="domain" description="Alpha-D-phosphohexomutase alpha/beta/alpha" evidence="10">
    <location>
        <begin position="255"/>
        <end position="362"/>
    </location>
</feature>
<accession>A0A7C3UXY7</accession>
<dbReference type="InterPro" id="IPR005845">
    <property type="entry name" value="A-D-PHexomutase_a/b/a-II"/>
</dbReference>
<dbReference type="CDD" id="cd03089">
    <property type="entry name" value="PMM_PGM"/>
    <property type="match status" value="1"/>
</dbReference>
<evidence type="ECO:0000256" key="5">
    <source>
        <dbReference type="ARBA" id="ARBA00022842"/>
    </source>
</evidence>
<evidence type="ECO:0000256" key="4">
    <source>
        <dbReference type="ARBA" id="ARBA00022723"/>
    </source>
</evidence>
<evidence type="ECO:0000256" key="2">
    <source>
        <dbReference type="ARBA" id="ARBA00010231"/>
    </source>
</evidence>
<dbReference type="Gene3D" id="3.40.120.10">
    <property type="entry name" value="Alpha-D-Glucose-1,6-Bisphosphate, subunit A, domain 3"/>
    <property type="match status" value="3"/>
</dbReference>
<comment type="cofactor">
    <cofactor evidence="1">
        <name>Mg(2+)</name>
        <dbReference type="ChEBI" id="CHEBI:18420"/>
    </cofactor>
</comment>
<comment type="similarity">
    <text evidence="2">Belongs to the phosphohexose mutase family.</text>
</comment>
<evidence type="ECO:0000259" key="7">
    <source>
        <dbReference type="Pfam" id="PF00408"/>
    </source>
</evidence>
<name>A0A7C3UXY7_UNCW3</name>
<comment type="caution">
    <text evidence="11">The sequence shown here is derived from an EMBL/GenBank/DDBJ whole genome shotgun (WGS) entry which is preliminary data.</text>
</comment>
<dbReference type="SUPFAM" id="SSF55957">
    <property type="entry name" value="Phosphoglucomutase, C-terminal domain"/>
    <property type="match status" value="1"/>
</dbReference>
<dbReference type="InterPro" id="IPR005844">
    <property type="entry name" value="A-D-PHexomutase_a/b/a-I"/>
</dbReference>
<evidence type="ECO:0000259" key="9">
    <source>
        <dbReference type="Pfam" id="PF02879"/>
    </source>
</evidence>
<dbReference type="GO" id="GO:0046872">
    <property type="term" value="F:metal ion binding"/>
    <property type="evidence" value="ECO:0007669"/>
    <property type="project" value="UniProtKB-KW"/>
</dbReference>
<feature type="domain" description="Alpha-D-phosphohexomutase alpha/beta/alpha" evidence="8">
    <location>
        <begin position="4"/>
        <end position="139"/>
    </location>
</feature>
<evidence type="ECO:0000259" key="10">
    <source>
        <dbReference type="Pfam" id="PF02880"/>
    </source>
</evidence>
<keyword evidence="4" id="KW-0479">Metal-binding</keyword>
<dbReference type="GO" id="GO:0005975">
    <property type="term" value="P:carbohydrate metabolic process"/>
    <property type="evidence" value="ECO:0007669"/>
    <property type="project" value="InterPro"/>
</dbReference>
<reference evidence="11" key="1">
    <citation type="journal article" date="2020" name="mSystems">
        <title>Genome- and Community-Level Interaction Insights into Carbon Utilization and Element Cycling Functions of Hydrothermarchaeota in Hydrothermal Sediment.</title>
        <authorList>
            <person name="Zhou Z."/>
            <person name="Liu Y."/>
            <person name="Xu W."/>
            <person name="Pan J."/>
            <person name="Luo Z.H."/>
            <person name="Li M."/>
        </authorList>
    </citation>
    <scope>NUCLEOTIDE SEQUENCE [LARGE SCALE GENOMIC DNA]</scope>
    <source>
        <strain evidence="11">SpSt-906</strain>
    </source>
</reference>
<dbReference type="InterPro" id="IPR016055">
    <property type="entry name" value="A-D-PHexomutase_a/b/a-I/II/III"/>
</dbReference>
<dbReference type="Pfam" id="PF02878">
    <property type="entry name" value="PGM_PMM_I"/>
    <property type="match status" value="1"/>
</dbReference>
<sequence>MNKEIFREYDIRGIAERDLTDEVVYRIGRGYGTYIQGKEEWQGSEVLIGRDVRLSSERIRNALIEGIIATGCDVIDLGIIPTPVFYFSFFYYDKNAGIQITGSHNEKEYNGFKIGLGKTTIYGEEIQRLREIIEEGRFRKGKGKVSSLNPVPDYLRMLKEKIRFKNSLKVVFDPGNGTVGILLEELLKDYPVEPAFINLEPDGNFPVHLPDPTIDKYLRDVISLVHELDADLGIGYDGDGDRIGAVDNEGEIVRGDKLLGIFARDLVSRHPKAKVVFDVKCSIGLKEYIKKIGGIPVMGKTGHSLIKARMKEEEALLAGEMSGHMFFGENYFGYDDAIFASLKLLQIVAESGKSLKELAAEIPFYFSTPEIRVGCPEKDKFRIVAEAREYFSQITESMKCEIITIDGVRVEWEDGFGLLRASNTQPILVLRFEGKTEERLKEIRRLFLDFLSRYPSVDISGAMG</sequence>
<dbReference type="InterPro" id="IPR005841">
    <property type="entry name" value="Alpha-D-phosphohexomutase_SF"/>
</dbReference>
<proteinExistence type="inferred from homology"/>
<keyword evidence="3" id="KW-0597">Phosphoprotein</keyword>
<dbReference type="Pfam" id="PF02879">
    <property type="entry name" value="PGM_PMM_II"/>
    <property type="match status" value="1"/>
</dbReference>
<evidence type="ECO:0000256" key="1">
    <source>
        <dbReference type="ARBA" id="ARBA00001946"/>
    </source>
</evidence>
<feature type="domain" description="Alpha-D-phosphohexomutase C-terminal" evidence="7">
    <location>
        <begin position="370"/>
        <end position="445"/>
    </location>
</feature>
<dbReference type="PRINTS" id="PR00509">
    <property type="entry name" value="PGMPMM"/>
</dbReference>
<protein>
    <submittedName>
        <fullName evidence="11">Phosphomannomutase/phosphoglucomutase</fullName>
    </submittedName>
</protein>
<dbReference type="PANTHER" id="PTHR43771:SF2">
    <property type="entry name" value="PHOSPHOMANNOMUTASE_PHOSPHOGLUCOMUTASE"/>
    <property type="match status" value="1"/>
</dbReference>